<proteinExistence type="predicted"/>
<dbReference type="PROSITE" id="PS50995">
    <property type="entry name" value="HTH_MARR_2"/>
    <property type="match status" value="1"/>
</dbReference>
<organism evidence="5 6">
    <name type="scientific">Acidocella aquatica</name>
    <dbReference type="NCBI Taxonomy" id="1922313"/>
    <lineage>
        <taxon>Bacteria</taxon>
        <taxon>Pseudomonadati</taxon>
        <taxon>Pseudomonadota</taxon>
        <taxon>Alphaproteobacteria</taxon>
        <taxon>Acetobacterales</taxon>
        <taxon>Acidocellaceae</taxon>
        <taxon>Acidocella</taxon>
    </lineage>
</organism>
<keyword evidence="2" id="KW-0238">DNA-binding</keyword>
<sequence>MSSAVNKTKPAVKRPSPKPFKFGYLVHDVSRIRRTVMDQVMRPLGITRSQWTVLTALARGGNDGMMQVDLARLLEVGKVTVGGLVDRLEATGHVERRPDPTDRRVKRVFITEQGFEVIQKMIAISVKVNERILRNITPEQQRVTEDVLYTVKQNLKEIVAETAQSGRTEEFGSQLLDMDVGNRISDLP</sequence>
<evidence type="ECO:0000256" key="1">
    <source>
        <dbReference type="ARBA" id="ARBA00023015"/>
    </source>
</evidence>
<dbReference type="Pfam" id="PF12802">
    <property type="entry name" value="MarR_2"/>
    <property type="match status" value="1"/>
</dbReference>
<dbReference type="InterPro" id="IPR000835">
    <property type="entry name" value="HTH_MarR-typ"/>
</dbReference>
<dbReference type="SMART" id="SM00347">
    <property type="entry name" value="HTH_MARR"/>
    <property type="match status" value="1"/>
</dbReference>
<keyword evidence="3" id="KW-0804">Transcription</keyword>
<evidence type="ECO:0000313" key="6">
    <source>
        <dbReference type="Proteomes" id="UP001156641"/>
    </source>
</evidence>
<dbReference type="Proteomes" id="UP001156641">
    <property type="component" value="Unassembled WGS sequence"/>
</dbReference>
<name>A0ABQ6A4L1_9PROT</name>
<dbReference type="SUPFAM" id="SSF46785">
    <property type="entry name" value="Winged helix' DNA-binding domain"/>
    <property type="match status" value="1"/>
</dbReference>
<dbReference type="InterPro" id="IPR039422">
    <property type="entry name" value="MarR/SlyA-like"/>
</dbReference>
<dbReference type="PANTHER" id="PTHR33164">
    <property type="entry name" value="TRANSCRIPTIONAL REGULATOR, MARR FAMILY"/>
    <property type="match status" value="1"/>
</dbReference>
<keyword evidence="1" id="KW-0805">Transcription regulation</keyword>
<keyword evidence="6" id="KW-1185">Reference proteome</keyword>
<dbReference type="InterPro" id="IPR036390">
    <property type="entry name" value="WH_DNA-bd_sf"/>
</dbReference>
<dbReference type="PRINTS" id="PR00598">
    <property type="entry name" value="HTHMARR"/>
</dbReference>
<dbReference type="RefSeq" id="WP_284255974.1">
    <property type="nucleotide sequence ID" value="NZ_BSOS01000005.1"/>
</dbReference>
<dbReference type="EMBL" id="BSOS01000005">
    <property type="protein sequence ID" value="GLR65482.1"/>
    <property type="molecule type" value="Genomic_DNA"/>
</dbReference>
<gene>
    <name evidence="5" type="ORF">GCM10010909_01600</name>
</gene>
<accession>A0ABQ6A4L1</accession>
<dbReference type="InterPro" id="IPR023187">
    <property type="entry name" value="Tscrpt_reg_MarR-type_CS"/>
</dbReference>
<dbReference type="PANTHER" id="PTHR33164:SF64">
    <property type="entry name" value="TRANSCRIPTIONAL REGULATOR SLYA"/>
    <property type="match status" value="1"/>
</dbReference>
<dbReference type="PROSITE" id="PS01117">
    <property type="entry name" value="HTH_MARR_1"/>
    <property type="match status" value="1"/>
</dbReference>
<evidence type="ECO:0000259" key="4">
    <source>
        <dbReference type="PROSITE" id="PS50995"/>
    </source>
</evidence>
<comment type="caution">
    <text evidence="5">The sequence shown here is derived from an EMBL/GenBank/DDBJ whole genome shotgun (WGS) entry which is preliminary data.</text>
</comment>
<feature type="domain" description="HTH marR-type" evidence="4">
    <location>
        <begin position="19"/>
        <end position="153"/>
    </location>
</feature>
<protein>
    <submittedName>
        <fullName evidence="5">MarR family transcriptional regulator</fullName>
    </submittedName>
</protein>
<evidence type="ECO:0000256" key="3">
    <source>
        <dbReference type="ARBA" id="ARBA00023163"/>
    </source>
</evidence>
<reference evidence="6" key="1">
    <citation type="journal article" date="2019" name="Int. J. Syst. Evol. Microbiol.">
        <title>The Global Catalogue of Microorganisms (GCM) 10K type strain sequencing project: providing services to taxonomists for standard genome sequencing and annotation.</title>
        <authorList>
            <consortium name="The Broad Institute Genomics Platform"/>
            <consortium name="The Broad Institute Genome Sequencing Center for Infectious Disease"/>
            <person name="Wu L."/>
            <person name="Ma J."/>
        </authorList>
    </citation>
    <scope>NUCLEOTIDE SEQUENCE [LARGE SCALE GENOMIC DNA]</scope>
    <source>
        <strain evidence="6">NBRC 112502</strain>
    </source>
</reference>
<dbReference type="Gene3D" id="1.10.10.10">
    <property type="entry name" value="Winged helix-like DNA-binding domain superfamily/Winged helix DNA-binding domain"/>
    <property type="match status" value="1"/>
</dbReference>
<evidence type="ECO:0000256" key="2">
    <source>
        <dbReference type="ARBA" id="ARBA00023125"/>
    </source>
</evidence>
<evidence type="ECO:0000313" key="5">
    <source>
        <dbReference type="EMBL" id="GLR65482.1"/>
    </source>
</evidence>
<dbReference type="InterPro" id="IPR036388">
    <property type="entry name" value="WH-like_DNA-bd_sf"/>
</dbReference>